<dbReference type="AlphaFoldDB" id="A1UIV5"/>
<dbReference type="InterPro" id="IPR011010">
    <property type="entry name" value="DNA_brk_join_enz"/>
</dbReference>
<dbReference type="KEGG" id="mkm:Mkms_3569"/>
<dbReference type="EMBL" id="CP000518">
    <property type="protein sequence ID" value="ABL92763.1"/>
    <property type="molecule type" value="Genomic_DNA"/>
</dbReference>
<feature type="domain" description="Tyr recombinase" evidence="6">
    <location>
        <begin position="110"/>
        <end position="292"/>
    </location>
</feature>
<evidence type="ECO:0000256" key="3">
    <source>
        <dbReference type="ARBA" id="ARBA00023125"/>
    </source>
</evidence>
<evidence type="ECO:0000259" key="6">
    <source>
        <dbReference type="PROSITE" id="PS51898"/>
    </source>
</evidence>
<proteinExistence type="inferred from homology"/>
<dbReference type="PANTHER" id="PTHR30349">
    <property type="entry name" value="PHAGE INTEGRASE-RELATED"/>
    <property type="match status" value="1"/>
</dbReference>
<dbReference type="InterPro" id="IPR010998">
    <property type="entry name" value="Integrase_recombinase_N"/>
</dbReference>
<dbReference type="GO" id="GO:0006310">
    <property type="term" value="P:DNA recombination"/>
    <property type="evidence" value="ECO:0007669"/>
    <property type="project" value="UniProtKB-KW"/>
</dbReference>
<dbReference type="GO" id="GO:0003677">
    <property type="term" value="F:DNA binding"/>
    <property type="evidence" value="ECO:0007669"/>
    <property type="project" value="UniProtKB-UniRule"/>
</dbReference>
<dbReference type="InterPro" id="IPR002104">
    <property type="entry name" value="Integrase_catalytic"/>
</dbReference>
<dbReference type="InterPro" id="IPR004107">
    <property type="entry name" value="Integrase_SAM-like_N"/>
</dbReference>
<dbReference type="PROSITE" id="PS51900">
    <property type="entry name" value="CB"/>
    <property type="match status" value="1"/>
</dbReference>
<comment type="similarity">
    <text evidence="1">Belongs to the 'phage' integrase family.</text>
</comment>
<dbReference type="Pfam" id="PF00589">
    <property type="entry name" value="Phage_integrase"/>
    <property type="match status" value="1"/>
</dbReference>
<feature type="domain" description="Core-binding (CB)" evidence="7">
    <location>
        <begin position="6"/>
        <end position="89"/>
    </location>
</feature>
<evidence type="ECO:0000256" key="4">
    <source>
        <dbReference type="ARBA" id="ARBA00023172"/>
    </source>
</evidence>
<protein>
    <submittedName>
        <fullName evidence="8">Phage integrase family protein</fullName>
    </submittedName>
</protein>
<dbReference type="OrthoDB" id="3183879at2"/>
<keyword evidence="3 5" id="KW-0238">DNA-binding</keyword>
<dbReference type="SUPFAM" id="SSF56349">
    <property type="entry name" value="DNA breaking-rejoining enzymes"/>
    <property type="match status" value="1"/>
</dbReference>
<dbReference type="InterPro" id="IPR013762">
    <property type="entry name" value="Integrase-like_cat_sf"/>
</dbReference>
<accession>A1UIV5</accession>
<keyword evidence="2" id="KW-0229">DNA integration</keyword>
<sequence>MPETLPDLADLLPSWQLALRSEGKAPGTIKTYTDGVAAFLRWCAATDTPPAITKPAVQGFIGDLLDGGAESATAVARFKGVRQFARWMADEGEIDGDPLVGLKRPAQVRKVVPALSDDQLRALLDACRGKTLKHRRDEAIVRLMAETGMRAAELLGLTVADVDLTRGLAIVRRGKGSKGRVVPFGPQTGAALDRYVRSARRENRLTDHGPLWVGAGGKTFGYHGLDGTLKERAAAAGIANFHAHRLRHTAATRWLRAGGSEQGLMAVAGWSTRAMIDRYTGASAAERAAVESRSLNLGDL</sequence>
<evidence type="ECO:0000256" key="2">
    <source>
        <dbReference type="ARBA" id="ARBA00022908"/>
    </source>
</evidence>
<evidence type="ECO:0000313" key="8">
    <source>
        <dbReference type="EMBL" id="ABL92763.1"/>
    </source>
</evidence>
<dbReference type="STRING" id="189918.Mkms_3569"/>
<gene>
    <name evidence="8" type="ordered locus">Mkms_3569</name>
</gene>
<dbReference type="InterPro" id="IPR044068">
    <property type="entry name" value="CB"/>
</dbReference>
<organism evidence="8">
    <name type="scientific">Mycobacterium sp. (strain KMS)</name>
    <dbReference type="NCBI Taxonomy" id="189918"/>
    <lineage>
        <taxon>Bacteria</taxon>
        <taxon>Bacillati</taxon>
        <taxon>Actinomycetota</taxon>
        <taxon>Actinomycetes</taxon>
        <taxon>Mycobacteriales</taxon>
        <taxon>Mycobacteriaceae</taxon>
        <taxon>Mycobacterium</taxon>
    </lineage>
</organism>
<reference evidence="8" key="1">
    <citation type="submission" date="2006-12" db="EMBL/GenBank/DDBJ databases">
        <title>Complete sequence of chromosome of Mycobacterium sp. KMS.</title>
        <authorList>
            <consortium name="US DOE Joint Genome Institute"/>
            <person name="Copeland A."/>
            <person name="Lucas S."/>
            <person name="Lapidus A."/>
            <person name="Barry K."/>
            <person name="Detter J.C."/>
            <person name="Glavina del Rio T."/>
            <person name="Hammon N."/>
            <person name="Israni S."/>
            <person name="Dalin E."/>
            <person name="Tice H."/>
            <person name="Pitluck S."/>
            <person name="Kiss H."/>
            <person name="Brettin T."/>
            <person name="Bruce D."/>
            <person name="Han C."/>
            <person name="Tapia R."/>
            <person name="Gilna P."/>
            <person name="Schmutz J."/>
            <person name="Larimer F."/>
            <person name="Land M."/>
            <person name="Hauser L."/>
            <person name="Kyrpides N."/>
            <person name="Mikhailova N."/>
            <person name="Miller C.D."/>
            <person name="Richardson P."/>
        </authorList>
    </citation>
    <scope>NUCLEOTIDE SEQUENCE [LARGE SCALE GENOMIC DNA]</scope>
    <source>
        <strain evidence="8">KMS</strain>
    </source>
</reference>
<evidence type="ECO:0000256" key="1">
    <source>
        <dbReference type="ARBA" id="ARBA00008857"/>
    </source>
</evidence>
<dbReference type="GO" id="GO:0015074">
    <property type="term" value="P:DNA integration"/>
    <property type="evidence" value="ECO:0007669"/>
    <property type="project" value="UniProtKB-KW"/>
</dbReference>
<dbReference type="Gene3D" id="1.10.443.10">
    <property type="entry name" value="Intergrase catalytic core"/>
    <property type="match status" value="1"/>
</dbReference>
<evidence type="ECO:0000256" key="5">
    <source>
        <dbReference type="PROSITE-ProRule" id="PRU01248"/>
    </source>
</evidence>
<keyword evidence="4" id="KW-0233">DNA recombination</keyword>
<dbReference type="PROSITE" id="PS51898">
    <property type="entry name" value="TYR_RECOMBINASE"/>
    <property type="match status" value="1"/>
</dbReference>
<evidence type="ECO:0000259" key="7">
    <source>
        <dbReference type="PROSITE" id="PS51900"/>
    </source>
</evidence>
<dbReference type="Pfam" id="PF13495">
    <property type="entry name" value="Phage_int_SAM_4"/>
    <property type="match status" value="1"/>
</dbReference>
<name>A1UIV5_MYCSK</name>
<dbReference type="InterPro" id="IPR050090">
    <property type="entry name" value="Tyrosine_recombinase_XerCD"/>
</dbReference>
<dbReference type="Gene3D" id="1.10.150.130">
    <property type="match status" value="1"/>
</dbReference>
<dbReference type="CDD" id="cd00397">
    <property type="entry name" value="DNA_BRE_C"/>
    <property type="match status" value="1"/>
</dbReference>
<dbReference type="HOGENOM" id="CLU_027562_9_2_11"/>
<dbReference type="PANTHER" id="PTHR30349:SF41">
    <property type="entry name" value="INTEGRASE_RECOMBINASE PROTEIN MJ0367-RELATED"/>
    <property type="match status" value="1"/>
</dbReference>